<keyword evidence="1" id="KW-0489">Methyltransferase</keyword>
<accession>A0ABT6SB46</accession>
<comment type="caution">
    <text evidence="1">The sequence shown here is derived from an EMBL/GenBank/DDBJ whole genome shotgun (WGS) entry which is preliminary data.</text>
</comment>
<dbReference type="InterPro" id="IPR029063">
    <property type="entry name" value="SAM-dependent_MTases_sf"/>
</dbReference>
<dbReference type="GO" id="GO:0008168">
    <property type="term" value="F:methyltransferase activity"/>
    <property type="evidence" value="ECO:0007669"/>
    <property type="project" value="UniProtKB-KW"/>
</dbReference>
<evidence type="ECO:0000313" key="2">
    <source>
        <dbReference type="Proteomes" id="UP001223978"/>
    </source>
</evidence>
<dbReference type="Proteomes" id="UP001223978">
    <property type="component" value="Unassembled WGS sequence"/>
</dbReference>
<dbReference type="GO" id="GO:0032259">
    <property type="term" value="P:methylation"/>
    <property type="evidence" value="ECO:0007669"/>
    <property type="project" value="UniProtKB-KW"/>
</dbReference>
<dbReference type="EC" id="2.1.-.-" evidence="1"/>
<keyword evidence="1" id="KW-0808">Transferase</keyword>
<sequence length="196" mass="21433">MTNSYAGLASHYNLIMSSGYYDYGAYAQHLSRCLGDSRDLLELGVGTGLMCERLLKIAPEKKLRITGVDHTADMLTQAQARLGSHLPDDAANAKGLENVAAMLRPGGLLLLSIQEAPHAYARPLPGGLVYEQDIDDHGGGLFTKHYTVKQGDAVVAQQSSPYRLYSMKQADELLEDHGFHPHANGPDVLFKQLTRR</sequence>
<protein>
    <submittedName>
        <fullName evidence="1">Class I SAM-dependent methyltransferase</fullName>
        <ecNumber evidence="1">2.1.-.-</ecNumber>
    </submittedName>
</protein>
<gene>
    <name evidence="1" type="ORF">QIS96_14915</name>
</gene>
<keyword evidence="2" id="KW-1185">Reference proteome</keyword>
<evidence type="ECO:0000313" key="1">
    <source>
        <dbReference type="EMBL" id="MDI3405104.1"/>
    </source>
</evidence>
<dbReference type="Gene3D" id="3.40.50.150">
    <property type="entry name" value="Vaccinia Virus protein VP39"/>
    <property type="match status" value="2"/>
</dbReference>
<reference evidence="1 2" key="1">
    <citation type="submission" date="2023-05" db="EMBL/GenBank/DDBJ databases">
        <title>Draft genome sequence of Streptomyces sp. B-S-A6 isolated from a cave soil in Thailand.</title>
        <authorList>
            <person name="Chamroensaksri N."/>
            <person name="Muangham S."/>
        </authorList>
    </citation>
    <scope>NUCLEOTIDE SEQUENCE [LARGE SCALE GENOMIC DNA]</scope>
    <source>
        <strain evidence="1 2">B-S-A6</strain>
    </source>
</reference>
<name>A0ABT6SB46_9ACTN</name>
<dbReference type="EMBL" id="JASCIQ010000013">
    <property type="protein sequence ID" value="MDI3405104.1"/>
    <property type="molecule type" value="Genomic_DNA"/>
</dbReference>
<dbReference type="RefSeq" id="WP_282543042.1">
    <property type="nucleotide sequence ID" value="NZ_JASCIQ010000013.1"/>
</dbReference>
<proteinExistence type="predicted"/>
<dbReference type="SUPFAM" id="SSF53335">
    <property type="entry name" value="S-adenosyl-L-methionine-dependent methyltransferases"/>
    <property type="match status" value="1"/>
</dbReference>
<organism evidence="1 2">
    <name type="scientific">Streptomyces cavernicola</name>
    <dbReference type="NCBI Taxonomy" id="3043613"/>
    <lineage>
        <taxon>Bacteria</taxon>
        <taxon>Bacillati</taxon>
        <taxon>Actinomycetota</taxon>
        <taxon>Actinomycetes</taxon>
        <taxon>Kitasatosporales</taxon>
        <taxon>Streptomycetaceae</taxon>
        <taxon>Streptomyces</taxon>
    </lineage>
</organism>